<keyword evidence="3" id="KW-0449">Lipoprotein</keyword>
<gene>
    <name evidence="3" type="ORF">HJ536_04170</name>
</gene>
<evidence type="ECO:0000313" key="4">
    <source>
        <dbReference type="Proteomes" id="UP000592216"/>
    </source>
</evidence>
<dbReference type="InterPro" id="IPR029046">
    <property type="entry name" value="LolA/LolB/LppX"/>
</dbReference>
<dbReference type="AlphaFoldDB" id="A0A850Q7M9"/>
<name>A0A850Q7M9_9RHOB</name>
<dbReference type="CDD" id="cd16325">
    <property type="entry name" value="LolA"/>
    <property type="match status" value="1"/>
</dbReference>
<organism evidence="3 4">
    <name type="scientific">Donghicola mangrovi</name>
    <dbReference type="NCBI Taxonomy" id="2729614"/>
    <lineage>
        <taxon>Bacteria</taxon>
        <taxon>Pseudomonadati</taxon>
        <taxon>Pseudomonadota</taxon>
        <taxon>Alphaproteobacteria</taxon>
        <taxon>Rhodobacterales</taxon>
        <taxon>Roseobacteraceae</taxon>
        <taxon>Donghicola</taxon>
    </lineage>
</organism>
<comment type="caution">
    <text evidence="3">The sequence shown here is derived from an EMBL/GenBank/DDBJ whole genome shotgun (WGS) entry which is preliminary data.</text>
</comment>
<evidence type="ECO:0000256" key="2">
    <source>
        <dbReference type="SAM" id="SignalP"/>
    </source>
</evidence>
<dbReference type="Proteomes" id="UP000592216">
    <property type="component" value="Unassembled WGS sequence"/>
</dbReference>
<evidence type="ECO:0000313" key="3">
    <source>
        <dbReference type="EMBL" id="NVO22545.1"/>
    </source>
</evidence>
<proteinExistence type="predicted"/>
<evidence type="ECO:0000256" key="1">
    <source>
        <dbReference type="ARBA" id="ARBA00022729"/>
    </source>
</evidence>
<dbReference type="Pfam" id="PF03548">
    <property type="entry name" value="LolA"/>
    <property type="match status" value="1"/>
</dbReference>
<protein>
    <submittedName>
        <fullName evidence="3">Outer membrane lipoprotein carrier protein LolA</fullName>
    </submittedName>
</protein>
<reference evidence="3 4" key="1">
    <citation type="submission" date="2020-04" db="EMBL/GenBank/DDBJ databases">
        <title>Donghicola sp., a member of the Rhodobacteraceae family isolated from mangrove forest in Thailand.</title>
        <authorList>
            <person name="Charoenyingcharoen P."/>
            <person name="Yukphan P."/>
        </authorList>
    </citation>
    <scope>NUCLEOTIDE SEQUENCE [LARGE SCALE GENOMIC DNA]</scope>
    <source>
        <strain evidence="3 4">B5-SW-15</strain>
    </source>
</reference>
<dbReference type="EMBL" id="JABCJE010000001">
    <property type="protein sequence ID" value="NVO22545.1"/>
    <property type="molecule type" value="Genomic_DNA"/>
</dbReference>
<accession>A0A850Q7M9</accession>
<dbReference type="PANTHER" id="PTHR35869">
    <property type="entry name" value="OUTER-MEMBRANE LIPOPROTEIN CARRIER PROTEIN"/>
    <property type="match status" value="1"/>
</dbReference>
<sequence>MKRRTFVIAPLVGALLSIAAPAFAAPISLNRLSAYLNDLQTVKGDFTQVNADGSIDTGTIYIRRPGRARFEYNKPNNALVMAGGSQVAVFDPVSPESANIYPLNRTPLSIILARNVNLGQAKMVVDHRQVDNTTVVKAQDPAHPEYGNIQLVFTDNPVQLRQWIITDDSGNQTTMILGDTKTGMSLSNELFNIQHEQGKRQYR</sequence>
<feature type="signal peptide" evidence="2">
    <location>
        <begin position="1"/>
        <end position="24"/>
    </location>
</feature>
<feature type="chain" id="PRO_5032425177" evidence="2">
    <location>
        <begin position="25"/>
        <end position="203"/>
    </location>
</feature>
<dbReference type="SUPFAM" id="SSF89392">
    <property type="entry name" value="Prokaryotic lipoproteins and lipoprotein localization factors"/>
    <property type="match status" value="1"/>
</dbReference>
<keyword evidence="1 2" id="KW-0732">Signal</keyword>
<dbReference type="RefSeq" id="WP_177156770.1">
    <property type="nucleotide sequence ID" value="NZ_JABCJE010000001.1"/>
</dbReference>
<dbReference type="PANTHER" id="PTHR35869:SF1">
    <property type="entry name" value="OUTER-MEMBRANE LIPOPROTEIN CARRIER PROTEIN"/>
    <property type="match status" value="1"/>
</dbReference>
<dbReference type="InterPro" id="IPR004564">
    <property type="entry name" value="OM_lipoprot_carrier_LolA-like"/>
</dbReference>
<dbReference type="Gene3D" id="2.50.20.10">
    <property type="entry name" value="Lipoprotein localisation LolA/LolB/LppX"/>
    <property type="match status" value="1"/>
</dbReference>